<evidence type="ECO:0000313" key="2">
    <source>
        <dbReference type="Proteomes" id="UP000030764"/>
    </source>
</evidence>
<dbReference type="EMBL" id="KL363325">
    <property type="protein sequence ID" value="KFD47499.1"/>
    <property type="molecule type" value="Genomic_DNA"/>
</dbReference>
<dbReference type="AlphaFoldDB" id="A0A085LRA3"/>
<gene>
    <name evidence="1" type="ORF">M513_11660</name>
</gene>
<accession>A0A085LRA3</accession>
<reference evidence="1 2" key="1">
    <citation type="journal article" date="2014" name="Nat. Genet.">
        <title>Genome and transcriptome of the porcine whipworm Trichuris suis.</title>
        <authorList>
            <person name="Jex A.R."/>
            <person name="Nejsum P."/>
            <person name="Schwarz E.M."/>
            <person name="Hu L."/>
            <person name="Young N.D."/>
            <person name="Hall R.S."/>
            <person name="Korhonen P.K."/>
            <person name="Liao S."/>
            <person name="Thamsborg S."/>
            <person name="Xia J."/>
            <person name="Xu P."/>
            <person name="Wang S."/>
            <person name="Scheerlinck J.P."/>
            <person name="Hofmann A."/>
            <person name="Sternberg P.W."/>
            <person name="Wang J."/>
            <person name="Gasser R.B."/>
        </authorList>
    </citation>
    <scope>NUCLEOTIDE SEQUENCE [LARGE SCALE GENOMIC DNA]</scope>
    <source>
        <strain evidence="1">DCEP-RM93M</strain>
    </source>
</reference>
<keyword evidence="2" id="KW-1185">Reference proteome</keyword>
<dbReference type="Proteomes" id="UP000030764">
    <property type="component" value="Unassembled WGS sequence"/>
</dbReference>
<protein>
    <submittedName>
        <fullName evidence="1">Uncharacterized protein</fullName>
    </submittedName>
</protein>
<proteinExistence type="predicted"/>
<sequence>MTRSDPSMERGLMVTRGITASLRPLQDLFDEAEKRQRQLPITMFLTDASSCMEASGSNCEDARMSCSRSKRFP</sequence>
<evidence type="ECO:0000313" key="1">
    <source>
        <dbReference type="EMBL" id="KFD47499.1"/>
    </source>
</evidence>
<name>A0A085LRA3_9BILA</name>
<organism evidence="1 2">
    <name type="scientific">Trichuris suis</name>
    <name type="common">pig whipworm</name>
    <dbReference type="NCBI Taxonomy" id="68888"/>
    <lineage>
        <taxon>Eukaryota</taxon>
        <taxon>Metazoa</taxon>
        <taxon>Ecdysozoa</taxon>
        <taxon>Nematoda</taxon>
        <taxon>Enoplea</taxon>
        <taxon>Dorylaimia</taxon>
        <taxon>Trichinellida</taxon>
        <taxon>Trichuridae</taxon>
        <taxon>Trichuris</taxon>
    </lineage>
</organism>